<protein>
    <submittedName>
        <fullName evidence="1">Uncharacterized protein</fullName>
    </submittedName>
</protein>
<dbReference type="Proteomes" id="UP000813461">
    <property type="component" value="Unassembled WGS sequence"/>
</dbReference>
<sequence length="269" mass="30895">MFDDVHEQIIKRWNWATGPAIEFYRLVSLKLDMSILYDDDFDPQAKSGIAKAGDYIIHKCVDELGKHDDWNSLRIRCVIDFVLKAFEKGSNLITAQQVSHLLLKMVESWNILVNSTNIIVFADFFRDTVSDIQTFGLYDELKLILGRIKALPKQMTLNDEQLQTISGVLDEFKLLHQAQPQAHTNEPRIELNPRHRGLEILHEEPDWCCTEIATLTGTICAKMQIGASCEIRNEAGAVIEAMVKSDKLFFLDTNLMILRRFSRTCWACY</sequence>
<reference evidence="1" key="1">
    <citation type="journal article" date="2021" name="Nat. Commun.">
        <title>Genetic determinants of endophytism in the Arabidopsis root mycobiome.</title>
        <authorList>
            <person name="Mesny F."/>
            <person name="Miyauchi S."/>
            <person name="Thiergart T."/>
            <person name="Pickel B."/>
            <person name="Atanasova L."/>
            <person name="Karlsson M."/>
            <person name="Huettel B."/>
            <person name="Barry K.W."/>
            <person name="Haridas S."/>
            <person name="Chen C."/>
            <person name="Bauer D."/>
            <person name="Andreopoulos W."/>
            <person name="Pangilinan J."/>
            <person name="LaButti K."/>
            <person name="Riley R."/>
            <person name="Lipzen A."/>
            <person name="Clum A."/>
            <person name="Drula E."/>
            <person name="Henrissat B."/>
            <person name="Kohler A."/>
            <person name="Grigoriev I.V."/>
            <person name="Martin F.M."/>
            <person name="Hacquard S."/>
        </authorList>
    </citation>
    <scope>NUCLEOTIDE SEQUENCE</scope>
    <source>
        <strain evidence="1">MPI-SDFR-AT-0120</strain>
    </source>
</reference>
<accession>A0A8K0RG21</accession>
<dbReference type="EMBL" id="JAGMVJ010000003">
    <property type="protein sequence ID" value="KAH7091993.1"/>
    <property type="molecule type" value="Genomic_DNA"/>
</dbReference>
<gene>
    <name evidence="1" type="ORF">FB567DRAFT_228215</name>
</gene>
<organism evidence="1 2">
    <name type="scientific">Paraphoma chrysanthemicola</name>
    <dbReference type="NCBI Taxonomy" id="798071"/>
    <lineage>
        <taxon>Eukaryota</taxon>
        <taxon>Fungi</taxon>
        <taxon>Dikarya</taxon>
        <taxon>Ascomycota</taxon>
        <taxon>Pezizomycotina</taxon>
        <taxon>Dothideomycetes</taxon>
        <taxon>Pleosporomycetidae</taxon>
        <taxon>Pleosporales</taxon>
        <taxon>Pleosporineae</taxon>
        <taxon>Phaeosphaeriaceae</taxon>
        <taxon>Paraphoma</taxon>
    </lineage>
</organism>
<evidence type="ECO:0000313" key="1">
    <source>
        <dbReference type="EMBL" id="KAH7091993.1"/>
    </source>
</evidence>
<dbReference type="OrthoDB" id="3690310at2759"/>
<proteinExistence type="predicted"/>
<evidence type="ECO:0000313" key="2">
    <source>
        <dbReference type="Proteomes" id="UP000813461"/>
    </source>
</evidence>
<dbReference type="AlphaFoldDB" id="A0A8K0RG21"/>
<name>A0A8K0RG21_9PLEO</name>
<comment type="caution">
    <text evidence="1">The sequence shown here is derived from an EMBL/GenBank/DDBJ whole genome shotgun (WGS) entry which is preliminary data.</text>
</comment>
<keyword evidence="2" id="KW-1185">Reference proteome</keyword>